<accession>I1BJR8</accession>
<dbReference type="EMBL" id="CH476732">
    <property type="protein sequence ID" value="EIE76448.1"/>
    <property type="molecule type" value="Genomic_DNA"/>
</dbReference>
<evidence type="ECO:0000313" key="2">
    <source>
        <dbReference type="Proteomes" id="UP000009138"/>
    </source>
</evidence>
<reference evidence="1 2" key="1">
    <citation type="journal article" date="2009" name="PLoS Genet.">
        <title>Genomic analysis of the basal lineage fungus Rhizopus oryzae reveals a whole-genome duplication.</title>
        <authorList>
            <person name="Ma L.-J."/>
            <person name="Ibrahim A.S."/>
            <person name="Skory C."/>
            <person name="Grabherr M.G."/>
            <person name="Burger G."/>
            <person name="Butler M."/>
            <person name="Elias M."/>
            <person name="Idnurm A."/>
            <person name="Lang B.F."/>
            <person name="Sone T."/>
            <person name="Abe A."/>
            <person name="Calvo S.E."/>
            <person name="Corrochano L.M."/>
            <person name="Engels R."/>
            <person name="Fu J."/>
            <person name="Hansberg W."/>
            <person name="Kim J.-M."/>
            <person name="Kodira C.D."/>
            <person name="Koehrsen M.J."/>
            <person name="Liu B."/>
            <person name="Miranda-Saavedra D."/>
            <person name="O'Leary S."/>
            <person name="Ortiz-Castellanos L."/>
            <person name="Poulter R."/>
            <person name="Rodriguez-Romero J."/>
            <person name="Ruiz-Herrera J."/>
            <person name="Shen Y.-Q."/>
            <person name="Zeng Q."/>
            <person name="Galagan J."/>
            <person name="Birren B.W."/>
            <person name="Cuomo C.A."/>
            <person name="Wickes B.L."/>
        </authorList>
    </citation>
    <scope>NUCLEOTIDE SEQUENCE [LARGE SCALE GENOMIC DNA]</scope>
    <source>
        <strain evidence="2">RA 99-880 / ATCC MYA-4621 / FGSC 9543 / NRRL 43880</strain>
    </source>
</reference>
<dbReference type="RefSeq" id="XP_067511844.1">
    <property type="nucleotide sequence ID" value="XM_067655743.1"/>
</dbReference>
<protein>
    <submittedName>
        <fullName evidence="1">Uncharacterized protein</fullName>
    </submittedName>
</protein>
<gene>
    <name evidence="1" type="ORF">RO3G_01152</name>
</gene>
<organism evidence="1 2">
    <name type="scientific">Rhizopus delemar (strain RA 99-880 / ATCC MYA-4621 / FGSC 9543 / NRRL 43880)</name>
    <name type="common">Mucormycosis agent</name>
    <name type="synonym">Rhizopus arrhizus var. delemar</name>
    <dbReference type="NCBI Taxonomy" id="246409"/>
    <lineage>
        <taxon>Eukaryota</taxon>
        <taxon>Fungi</taxon>
        <taxon>Fungi incertae sedis</taxon>
        <taxon>Mucoromycota</taxon>
        <taxon>Mucoromycotina</taxon>
        <taxon>Mucoromycetes</taxon>
        <taxon>Mucorales</taxon>
        <taxon>Mucorineae</taxon>
        <taxon>Rhizopodaceae</taxon>
        <taxon>Rhizopus</taxon>
    </lineage>
</organism>
<keyword evidence="2" id="KW-1185">Reference proteome</keyword>
<dbReference type="AlphaFoldDB" id="I1BJR8"/>
<dbReference type="VEuPathDB" id="FungiDB:RO3G_01152"/>
<name>I1BJR8_RHIO9</name>
<sequence length="90" mass="9890">MSTSNIWGHFTLVHQGHATPNYFLTFELQQATHNDTSSLLPLYGGSALKPILINLIDASSKQFVKITYNNLLKTAVQTLTLSFSPLAALN</sequence>
<proteinExistence type="predicted"/>
<dbReference type="Proteomes" id="UP000009138">
    <property type="component" value="Unassembled WGS sequence"/>
</dbReference>
<dbReference type="InParanoid" id="I1BJR8"/>
<evidence type="ECO:0000313" key="1">
    <source>
        <dbReference type="EMBL" id="EIE76448.1"/>
    </source>
</evidence>
<dbReference type="GeneID" id="93608124"/>